<keyword evidence="3" id="KW-1185">Reference proteome</keyword>
<evidence type="ECO:0000313" key="3">
    <source>
        <dbReference type="Proteomes" id="UP001237924"/>
    </source>
</evidence>
<dbReference type="EMBL" id="MK570187">
    <property type="protein sequence ID" value="QDJ95256.1"/>
    <property type="molecule type" value="Genomic_DNA"/>
</dbReference>
<protein>
    <submittedName>
        <fullName evidence="2">Capsid protein</fullName>
    </submittedName>
</protein>
<feature type="compositionally biased region" description="Polar residues" evidence="1">
    <location>
        <begin position="49"/>
        <end position="61"/>
    </location>
</feature>
<feature type="region of interest" description="Disordered" evidence="1">
    <location>
        <begin position="437"/>
        <end position="461"/>
    </location>
</feature>
<dbReference type="Proteomes" id="UP001237924">
    <property type="component" value="Segment"/>
</dbReference>
<gene>
    <name evidence="2" type="primary">cp</name>
</gene>
<proteinExistence type="predicted"/>
<name>A0A514TRZ1_9VIRU</name>
<accession>A0A514TRZ1</accession>
<feature type="region of interest" description="Disordered" evidence="1">
    <location>
        <begin position="1"/>
        <end position="61"/>
    </location>
</feature>
<organism evidence="2 3">
    <name type="scientific">Capybara virus 25_cap1_1914</name>
    <dbReference type="NCBI Taxonomy" id="2585053"/>
    <lineage>
        <taxon>Viruses</taxon>
        <taxon>Monodnaviria</taxon>
        <taxon>Shotokuvirae</taxon>
        <taxon>Cressdnaviricota</taxon>
        <taxon>Arfiviricetes</taxon>
        <taxon>Saturnivirales</taxon>
        <taxon>Kanorauviridae</taxon>
        <taxon>Sickelvirus</taxon>
        <taxon>Sickelvirus hydris</taxon>
    </lineage>
</organism>
<sequence length="461" mass="51415">MAPFPKGSKRRRNSAYNTPRKTPRKSYGFTRRPSVFSNTSVPSDRPRSRSNSTASTVSWPSSILKRGGPSYNNVNATGGTAAQKAFSRSGRKISKRNRGKKRIKVGRKFRKKVKESLRYLAPSGYAQETFYNIYRPGDKSQGVFDLGTGFQVTSGLIWGASQEDSGAQIACFFDAAKVMDAASILFNNAPLTPIKRYINATALSNLFDARQTQIDVLKQWVQFEIKNNTGRRLKLKFWVWELKNNTDSQKIDRNFRDEWAHRLNNELTPPGGAGQTGNKLNVASANINTIGMSPLISPGMQSIYNVEEIIIDLEPGRVFYKNIQGPSKMYDFSKMWQAERGFTDDFSVLCKGTKGMCMCVIPDMVTDTPGSGSPSVGRLTNLPSTSGFGVLVATTYNYVIRMPEQTGFTYLSTTGGTQQMNNARRDHPYSVQQWHTVGPNSNNLNEVNDENPQEPVQPQML</sequence>
<evidence type="ECO:0000313" key="2">
    <source>
        <dbReference type="EMBL" id="QDJ95256.1"/>
    </source>
</evidence>
<reference evidence="2" key="1">
    <citation type="submission" date="2019-02" db="EMBL/GenBank/DDBJ databases">
        <title>Diverse ssDNA viruses associated with capybara (Hydrochoerus hydrochaeris) in Brazil.</title>
        <authorList>
            <person name="Fontenele R.S."/>
            <person name="Lamas N.S."/>
            <person name="Lacorte C."/>
            <person name="Varsani A."/>
            <person name="Ribeiro S.G."/>
        </authorList>
    </citation>
    <scope>NUCLEOTIDE SEQUENCE</scope>
    <source>
        <strain evidence="2">Cap1_1914</strain>
    </source>
</reference>
<evidence type="ECO:0000256" key="1">
    <source>
        <dbReference type="SAM" id="MobiDB-lite"/>
    </source>
</evidence>